<evidence type="ECO:0000313" key="3">
    <source>
        <dbReference type="Proteomes" id="UP000789524"/>
    </source>
</evidence>
<proteinExistence type="predicted"/>
<feature type="compositionally biased region" description="Basic residues" evidence="1">
    <location>
        <begin position="198"/>
        <end position="213"/>
    </location>
</feature>
<feature type="region of interest" description="Disordered" evidence="1">
    <location>
        <begin position="38"/>
        <end position="62"/>
    </location>
</feature>
<feature type="compositionally biased region" description="Basic and acidic residues" evidence="1">
    <location>
        <begin position="46"/>
        <end position="62"/>
    </location>
</feature>
<dbReference type="AlphaFoldDB" id="A0A8J2QEM7"/>
<dbReference type="GO" id="GO:0007007">
    <property type="term" value="P:inner mitochondrial membrane organization"/>
    <property type="evidence" value="ECO:0007669"/>
    <property type="project" value="TreeGrafter"/>
</dbReference>
<sequence length="213" mass="24599">MLEVISYIPQPPMKSSRPPSPHSPNLFEFDYKMGSNQSVRATHFQRPREHPPVPKESSEEENRISISNKMVERLVEDATLTRGTNLKLTKAKEDYKDMIYMEKLKCLDDNHSERFGITVDNMNALVNRVEVRTANMVSVEPVCADIKKKLIDCYDNASNDDVIKCWDTIGAFSQCVQDAGVRRLYERSERDARDNARRSRHVQHARHHALKDI</sequence>
<dbReference type="GO" id="GO:0061617">
    <property type="term" value="C:MICOS complex"/>
    <property type="evidence" value="ECO:0007669"/>
    <property type="project" value="TreeGrafter"/>
</dbReference>
<dbReference type="OrthoDB" id="6753304at2759"/>
<dbReference type="PANTHER" id="PTHR21588">
    <property type="entry name" value="COILED-COIL-HELIX-COILED-COIL-HELIX DOMAIN CONTAINING 6"/>
    <property type="match status" value="1"/>
</dbReference>
<feature type="region of interest" description="Disordered" evidence="1">
    <location>
        <begin position="189"/>
        <end position="213"/>
    </location>
</feature>
<accession>A0A8J2QEM7</accession>
<evidence type="ECO:0000256" key="1">
    <source>
        <dbReference type="SAM" id="MobiDB-lite"/>
    </source>
</evidence>
<dbReference type="Proteomes" id="UP000789524">
    <property type="component" value="Unassembled WGS sequence"/>
</dbReference>
<gene>
    <name evidence="2" type="ORF">DCHRY22_LOCUS1867</name>
</gene>
<dbReference type="PANTHER" id="PTHR21588:SF18">
    <property type="entry name" value="MICOS COMPLEX SUBUNIT MIC19"/>
    <property type="match status" value="1"/>
</dbReference>
<reference evidence="2" key="1">
    <citation type="submission" date="2021-09" db="EMBL/GenBank/DDBJ databases">
        <authorList>
            <person name="Martin H S."/>
        </authorList>
    </citation>
    <scope>NUCLEOTIDE SEQUENCE</scope>
</reference>
<dbReference type="EMBL" id="CAKASE010000045">
    <property type="protein sequence ID" value="CAG9560148.1"/>
    <property type="molecule type" value="Genomic_DNA"/>
</dbReference>
<dbReference type="InterPro" id="IPR052632">
    <property type="entry name" value="MICOS_subunit_Mic19"/>
</dbReference>
<evidence type="ECO:0000313" key="2">
    <source>
        <dbReference type="EMBL" id="CAG9560148.1"/>
    </source>
</evidence>
<keyword evidence="3" id="KW-1185">Reference proteome</keyword>
<comment type="caution">
    <text evidence="2">The sequence shown here is derived from an EMBL/GenBank/DDBJ whole genome shotgun (WGS) entry which is preliminary data.</text>
</comment>
<organism evidence="2 3">
    <name type="scientific">Danaus chrysippus</name>
    <name type="common">African queen</name>
    <dbReference type="NCBI Taxonomy" id="151541"/>
    <lineage>
        <taxon>Eukaryota</taxon>
        <taxon>Metazoa</taxon>
        <taxon>Ecdysozoa</taxon>
        <taxon>Arthropoda</taxon>
        <taxon>Hexapoda</taxon>
        <taxon>Insecta</taxon>
        <taxon>Pterygota</taxon>
        <taxon>Neoptera</taxon>
        <taxon>Endopterygota</taxon>
        <taxon>Lepidoptera</taxon>
        <taxon>Glossata</taxon>
        <taxon>Ditrysia</taxon>
        <taxon>Papilionoidea</taxon>
        <taxon>Nymphalidae</taxon>
        <taxon>Danainae</taxon>
        <taxon>Danaini</taxon>
        <taxon>Danaina</taxon>
        <taxon>Danaus</taxon>
        <taxon>Anosia</taxon>
    </lineage>
</organism>
<protein>
    <submittedName>
        <fullName evidence="2">(African queen) hypothetical protein</fullName>
    </submittedName>
</protein>
<name>A0A8J2QEM7_9NEOP</name>